<dbReference type="Pfam" id="PF13483">
    <property type="entry name" value="Lactamase_B_3"/>
    <property type="match status" value="1"/>
</dbReference>
<dbReference type="PANTHER" id="PTHR43546:SF3">
    <property type="entry name" value="UPF0173 METAL-DEPENDENT HYDROLASE MJ1163"/>
    <property type="match status" value="1"/>
</dbReference>
<protein>
    <submittedName>
        <fullName evidence="2">MBL fold metallo-hydrolase</fullName>
    </submittedName>
</protein>
<proteinExistence type="predicted"/>
<feature type="domain" description="Metallo-beta-lactamase" evidence="1">
    <location>
        <begin position="7"/>
        <end position="176"/>
    </location>
</feature>
<reference evidence="2 3" key="1">
    <citation type="submission" date="2024-09" db="EMBL/GenBank/DDBJ databases">
        <authorList>
            <person name="Sun Q."/>
            <person name="Mori K."/>
        </authorList>
    </citation>
    <scope>NUCLEOTIDE SEQUENCE [LARGE SCALE GENOMIC DNA]</scope>
    <source>
        <strain evidence="2 3">TBRC 1432</strain>
    </source>
</reference>
<comment type="caution">
    <text evidence="2">The sequence shown here is derived from an EMBL/GenBank/DDBJ whole genome shotgun (WGS) entry which is preliminary data.</text>
</comment>
<name>A0ABV6MYG1_9PSEU</name>
<dbReference type="Gene3D" id="3.60.15.10">
    <property type="entry name" value="Ribonuclease Z/Hydroxyacylglutathione hydrolase-like"/>
    <property type="match status" value="1"/>
</dbReference>
<dbReference type="InterPro" id="IPR001279">
    <property type="entry name" value="Metallo-B-lactamas"/>
</dbReference>
<dbReference type="InterPro" id="IPR036866">
    <property type="entry name" value="RibonucZ/Hydroxyglut_hydro"/>
</dbReference>
<evidence type="ECO:0000313" key="2">
    <source>
        <dbReference type="EMBL" id="MFC0544891.1"/>
    </source>
</evidence>
<gene>
    <name evidence="2" type="ORF">ACFFH7_25530</name>
</gene>
<accession>A0ABV6MYG1</accession>
<evidence type="ECO:0000259" key="1">
    <source>
        <dbReference type="SMART" id="SM00849"/>
    </source>
</evidence>
<dbReference type="SMART" id="SM00849">
    <property type="entry name" value="Lactamase_B"/>
    <property type="match status" value="1"/>
</dbReference>
<organism evidence="2 3">
    <name type="scientific">Kutzneria chonburiensis</name>
    <dbReference type="NCBI Taxonomy" id="1483604"/>
    <lineage>
        <taxon>Bacteria</taxon>
        <taxon>Bacillati</taxon>
        <taxon>Actinomycetota</taxon>
        <taxon>Actinomycetes</taxon>
        <taxon>Pseudonocardiales</taxon>
        <taxon>Pseudonocardiaceae</taxon>
        <taxon>Kutzneria</taxon>
    </lineage>
</organism>
<dbReference type="Proteomes" id="UP001589810">
    <property type="component" value="Unassembled WGS sequence"/>
</dbReference>
<sequence length="213" mass="22288">MQIVHFGHACVLLDTGSARLLIDPGLFSAGFEQTEGLDAVLITHQHFDHLDEKRLPALLAANPGAKLVVDPDSVETVKKLGLAHTVANPGDKLTIAGATVDVVGGRHADIYGDKPGITNVGYLVDGGAFLHPGDSVADVVSGVDVLGLPVSGPWLKLSEAIDFAKAVAPRVAVPIHEAVHSEIGLGITMNWLNMTKPDTIEIVKLAHGEATKV</sequence>
<keyword evidence="3" id="KW-1185">Reference proteome</keyword>
<evidence type="ECO:0000313" key="3">
    <source>
        <dbReference type="Proteomes" id="UP001589810"/>
    </source>
</evidence>
<dbReference type="PANTHER" id="PTHR43546">
    <property type="entry name" value="UPF0173 METAL-DEPENDENT HYDROLASE MJ1163-RELATED"/>
    <property type="match status" value="1"/>
</dbReference>
<dbReference type="InterPro" id="IPR050114">
    <property type="entry name" value="UPF0173_UPF0282_UlaG_hydrolase"/>
</dbReference>
<dbReference type="SUPFAM" id="SSF56281">
    <property type="entry name" value="Metallo-hydrolase/oxidoreductase"/>
    <property type="match status" value="1"/>
</dbReference>
<dbReference type="RefSeq" id="WP_273936377.1">
    <property type="nucleotide sequence ID" value="NZ_CP097263.1"/>
</dbReference>
<dbReference type="EMBL" id="JBHLUD010000008">
    <property type="protein sequence ID" value="MFC0544891.1"/>
    <property type="molecule type" value="Genomic_DNA"/>
</dbReference>